<protein>
    <submittedName>
        <fullName evidence="1">Uncharacterized protein</fullName>
    </submittedName>
</protein>
<dbReference type="Proteomes" id="UP001472677">
    <property type="component" value="Unassembled WGS sequence"/>
</dbReference>
<accession>A0ABR2BN87</accession>
<evidence type="ECO:0000313" key="1">
    <source>
        <dbReference type="EMBL" id="KAK8508611.1"/>
    </source>
</evidence>
<reference evidence="1 2" key="1">
    <citation type="journal article" date="2024" name="G3 (Bethesda)">
        <title>Genome assembly of Hibiscus sabdariffa L. provides insights into metabolisms of medicinal natural products.</title>
        <authorList>
            <person name="Kim T."/>
        </authorList>
    </citation>
    <scope>NUCLEOTIDE SEQUENCE [LARGE SCALE GENOMIC DNA]</scope>
    <source>
        <strain evidence="1">TK-2024</strain>
        <tissue evidence="1">Old leaves</tissue>
    </source>
</reference>
<dbReference type="EMBL" id="JBBPBM010000099">
    <property type="protein sequence ID" value="KAK8508611.1"/>
    <property type="molecule type" value="Genomic_DNA"/>
</dbReference>
<organism evidence="1 2">
    <name type="scientific">Hibiscus sabdariffa</name>
    <name type="common">roselle</name>
    <dbReference type="NCBI Taxonomy" id="183260"/>
    <lineage>
        <taxon>Eukaryota</taxon>
        <taxon>Viridiplantae</taxon>
        <taxon>Streptophyta</taxon>
        <taxon>Embryophyta</taxon>
        <taxon>Tracheophyta</taxon>
        <taxon>Spermatophyta</taxon>
        <taxon>Magnoliopsida</taxon>
        <taxon>eudicotyledons</taxon>
        <taxon>Gunneridae</taxon>
        <taxon>Pentapetalae</taxon>
        <taxon>rosids</taxon>
        <taxon>malvids</taxon>
        <taxon>Malvales</taxon>
        <taxon>Malvaceae</taxon>
        <taxon>Malvoideae</taxon>
        <taxon>Hibiscus</taxon>
    </lineage>
</organism>
<name>A0ABR2BN87_9ROSI</name>
<sequence length="138" mass="15708">MRMKPKGEKGEAPKVTKPYTIFFGRARRQREISDSLFTELTLMICKMMGLQSKWCNINVDPEWYLNVSVILDMLWTGPIAPGHASHVMSMYPLLLSSLGEHAKLFPHNDYTLDTNHLSLAPLVVFGSQLKVLYEQPSI</sequence>
<keyword evidence="2" id="KW-1185">Reference proteome</keyword>
<proteinExistence type="predicted"/>
<evidence type="ECO:0000313" key="2">
    <source>
        <dbReference type="Proteomes" id="UP001472677"/>
    </source>
</evidence>
<gene>
    <name evidence="1" type="ORF">V6N12_044527</name>
</gene>
<comment type="caution">
    <text evidence="1">The sequence shown here is derived from an EMBL/GenBank/DDBJ whole genome shotgun (WGS) entry which is preliminary data.</text>
</comment>